<comment type="caution">
    <text evidence="2">The sequence shown here is derived from an EMBL/GenBank/DDBJ whole genome shotgun (WGS) entry which is preliminary data.</text>
</comment>
<proteinExistence type="predicted"/>
<dbReference type="Pfam" id="PF01520">
    <property type="entry name" value="Amidase_3"/>
    <property type="match status" value="1"/>
</dbReference>
<dbReference type="Gene3D" id="3.40.630.40">
    <property type="entry name" value="Zn-dependent exopeptidases"/>
    <property type="match status" value="1"/>
</dbReference>
<organism evidence="2 3">
    <name type="scientific">Tritrichomonas musculus</name>
    <dbReference type="NCBI Taxonomy" id="1915356"/>
    <lineage>
        <taxon>Eukaryota</taxon>
        <taxon>Metamonada</taxon>
        <taxon>Parabasalia</taxon>
        <taxon>Tritrichomonadida</taxon>
        <taxon>Tritrichomonadidae</taxon>
        <taxon>Tritrichomonas</taxon>
    </lineage>
</organism>
<accession>A0ABR2GJ97</accession>
<dbReference type="PROSITE" id="PS51724">
    <property type="entry name" value="SPOR"/>
    <property type="match status" value="1"/>
</dbReference>
<dbReference type="InterPro" id="IPR002508">
    <property type="entry name" value="MurNAc-LAA_cat"/>
</dbReference>
<dbReference type="Gene3D" id="3.30.70.1070">
    <property type="entry name" value="Sporulation related repeat"/>
    <property type="match status" value="1"/>
</dbReference>
<reference evidence="2 3" key="1">
    <citation type="submission" date="2024-04" db="EMBL/GenBank/DDBJ databases">
        <title>Tritrichomonas musculus Genome.</title>
        <authorList>
            <person name="Alves-Ferreira E."/>
            <person name="Grigg M."/>
            <person name="Lorenzi H."/>
            <person name="Galac M."/>
        </authorList>
    </citation>
    <scope>NUCLEOTIDE SEQUENCE [LARGE SCALE GENOMIC DNA]</scope>
    <source>
        <strain evidence="2 3">EAF2021</strain>
    </source>
</reference>
<keyword evidence="3" id="KW-1185">Reference proteome</keyword>
<feature type="domain" description="SPOR" evidence="1">
    <location>
        <begin position="181"/>
        <end position="220"/>
    </location>
</feature>
<dbReference type="Pfam" id="PF05036">
    <property type="entry name" value="SPOR"/>
    <property type="match status" value="1"/>
</dbReference>
<name>A0ABR2GJ97_9EUKA</name>
<dbReference type="SUPFAM" id="SSF110997">
    <property type="entry name" value="Sporulation related repeat"/>
    <property type="match status" value="1"/>
</dbReference>
<dbReference type="SMART" id="SM00646">
    <property type="entry name" value="Ami_3"/>
    <property type="match status" value="1"/>
</dbReference>
<dbReference type="InterPro" id="IPR036680">
    <property type="entry name" value="SPOR-like_sf"/>
</dbReference>
<dbReference type="SUPFAM" id="SSF53187">
    <property type="entry name" value="Zn-dependent exopeptidases"/>
    <property type="match status" value="1"/>
</dbReference>
<evidence type="ECO:0000313" key="2">
    <source>
        <dbReference type="EMBL" id="KAK8833993.1"/>
    </source>
</evidence>
<evidence type="ECO:0000313" key="3">
    <source>
        <dbReference type="Proteomes" id="UP001470230"/>
    </source>
</evidence>
<sequence length="220" mass="24094">MSKKIYLSPSMQSNNRYAYGNTTEMEQCNKIAEYTKTALERCGFEVKKAPQGQSMQQSIKESNSWSPDLHIPIHTNAFNGKTLGGTLVMVYSMEDKNKRAGQALLDTVSPVSPGPDYTLRANPSLAELNSTKAVAVYVEVEFHDTADGAKWIIENTKTIGEAICKGVCNYFGVTYKSDSATLSGTLYRVQVGAFKEKSNAESCLQKAKNAGFSDAFIVEV</sequence>
<dbReference type="InterPro" id="IPR007730">
    <property type="entry name" value="SPOR-like_dom"/>
</dbReference>
<dbReference type="Proteomes" id="UP001470230">
    <property type="component" value="Unassembled WGS sequence"/>
</dbReference>
<protein>
    <recommendedName>
        <fullName evidence="1">SPOR domain-containing protein</fullName>
    </recommendedName>
</protein>
<dbReference type="EMBL" id="JAPFFF010000558">
    <property type="protein sequence ID" value="KAK8833993.1"/>
    <property type="molecule type" value="Genomic_DNA"/>
</dbReference>
<dbReference type="CDD" id="cd02696">
    <property type="entry name" value="MurNAc-LAA"/>
    <property type="match status" value="1"/>
</dbReference>
<gene>
    <name evidence="2" type="ORF">M9Y10_037215</name>
</gene>
<evidence type="ECO:0000259" key="1">
    <source>
        <dbReference type="PROSITE" id="PS51724"/>
    </source>
</evidence>